<evidence type="ECO:0000313" key="2">
    <source>
        <dbReference type="EMBL" id="EGT32459.1"/>
    </source>
</evidence>
<accession>G0MJR0</accession>
<organism evidence="3">
    <name type="scientific">Caenorhabditis brenneri</name>
    <name type="common">Nematode worm</name>
    <dbReference type="NCBI Taxonomy" id="135651"/>
    <lineage>
        <taxon>Eukaryota</taxon>
        <taxon>Metazoa</taxon>
        <taxon>Ecdysozoa</taxon>
        <taxon>Nematoda</taxon>
        <taxon>Chromadorea</taxon>
        <taxon>Rhabditida</taxon>
        <taxon>Rhabditina</taxon>
        <taxon>Rhabditomorpha</taxon>
        <taxon>Rhabditoidea</taxon>
        <taxon>Rhabditidae</taxon>
        <taxon>Peloderinae</taxon>
        <taxon>Caenorhabditis</taxon>
    </lineage>
</organism>
<dbReference type="PANTHER" id="PTHR34005:SF1">
    <property type="entry name" value="PROTEIN CBG15054"/>
    <property type="match status" value="1"/>
</dbReference>
<keyword evidence="1" id="KW-0812">Transmembrane</keyword>
<proteinExistence type="predicted"/>
<dbReference type="OMA" id="SKCHEFI"/>
<keyword evidence="3" id="KW-1185">Reference proteome</keyword>
<name>G0MJR0_CAEBE</name>
<protein>
    <submittedName>
        <fullName evidence="2">Uncharacterized protein</fullName>
    </submittedName>
</protein>
<dbReference type="eggNOG" id="ENOG502TH9Q">
    <property type="taxonomic scope" value="Eukaryota"/>
</dbReference>
<keyword evidence="1" id="KW-0472">Membrane</keyword>
<dbReference type="Proteomes" id="UP000008068">
    <property type="component" value="Unassembled WGS sequence"/>
</dbReference>
<dbReference type="EMBL" id="GL379797">
    <property type="protein sequence ID" value="EGT32459.1"/>
    <property type="molecule type" value="Genomic_DNA"/>
</dbReference>
<dbReference type="PANTHER" id="PTHR34005">
    <property type="entry name" value="PROTEIN CBG15054-RELATED"/>
    <property type="match status" value="1"/>
</dbReference>
<keyword evidence="1" id="KW-1133">Transmembrane helix</keyword>
<feature type="transmembrane region" description="Helical" evidence="1">
    <location>
        <begin position="20"/>
        <end position="42"/>
    </location>
</feature>
<gene>
    <name evidence="2" type="ORF">CAEBREN_14528</name>
</gene>
<evidence type="ECO:0000256" key="1">
    <source>
        <dbReference type="SAM" id="Phobius"/>
    </source>
</evidence>
<reference evidence="3" key="1">
    <citation type="submission" date="2011-07" db="EMBL/GenBank/DDBJ databases">
        <authorList>
            <consortium name="Caenorhabditis brenneri Sequencing and Analysis Consortium"/>
            <person name="Wilson R.K."/>
        </authorList>
    </citation>
    <scope>NUCLEOTIDE SEQUENCE [LARGE SCALE GENOMIC DNA]</scope>
    <source>
        <strain evidence="3">PB2801</strain>
    </source>
</reference>
<sequence>MDRNGKIYEGPSIQDPMRDFKAVVGVVLFPFFAVLVLVLLYLTIENIHSWFKSFLVGPVTRTPITPFKQQALHLFDGSDELGNLIPEAKIQVSYKRTEVNKFWMLVSKLFRAKTAINKMNEWMAWIFKLDLKGPSIPVNTRTISIKMNGFKHGSKCHEFIPIGKKSPEGYFTYQMFGDNKIQVTNYVEKGISYVAGFCIYIENPWVSGLEYRKEFVEDFLVSTGKSVLETMKPTSVDPEDVSDNSEEEEWVVSYCAQSCRQTMSKMKYGKVLHQEWDEGKKTMRTELCRFCMQKDLVKK</sequence>
<dbReference type="OrthoDB" id="5772752at2759"/>
<dbReference type="HOGENOM" id="CLU_066944_1_0_1"/>
<evidence type="ECO:0000313" key="3">
    <source>
        <dbReference type="Proteomes" id="UP000008068"/>
    </source>
</evidence>
<dbReference type="InParanoid" id="G0MJR0"/>
<dbReference type="AlphaFoldDB" id="G0MJR0"/>